<reference evidence="2" key="1">
    <citation type="journal article" date="2019" name="Int. J. Syst. Evol. Microbiol.">
        <title>The Global Catalogue of Microorganisms (GCM) 10K type strain sequencing project: providing services to taxonomists for standard genome sequencing and annotation.</title>
        <authorList>
            <consortium name="The Broad Institute Genomics Platform"/>
            <consortium name="The Broad Institute Genome Sequencing Center for Infectious Disease"/>
            <person name="Wu L."/>
            <person name="Ma J."/>
        </authorList>
    </citation>
    <scope>NUCLEOTIDE SEQUENCE [LARGE SCALE GENOMIC DNA]</scope>
    <source>
        <strain evidence="2">CGMCC 1.12778</strain>
    </source>
</reference>
<protein>
    <submittedName>
        <fullName evidence="1">Uncharacterized protein</fullName>
    </submittedName>
</protein>
<comment type="caution">
    <text evidence="1">The sequence shown here is derived from an EMBL/GenBank/DDBJ whole genome shotgun (WGS) entry which is preliminary data.</text>
</comment>
<name>A0ABQ2AG00_9MICC</name>
<accession>A0ABQ2AG00</accession>
<sequence>MGEKFRFERGNTRCGRCKLGVCCQGEGVPEPAGVQFQCFGCNFMPLNLFRFTPGSCTSLGLQHRDDNAELSSTGPEREGVEVPALAETNLRRTKTHKRTLDMFA</sequence>
<keyword evidence="2" id="KW-1185">Reference proteome</keyword>
<evidence type="ECO:0000313" key="1">
    <source>
        <dbReference type="EMBL" id="GGH91137.1"/>
    </source>
</evidence>
<organism evidence="1 2">
    <name type="scientific">Arthrobacter liuii</name>
    <dbReference type="NCBI Taxonomy" id="1476996"/>
    <lineage>
        <taxon>Bacteria</taxon>
        <taxon>Bacillati</taxon>
        <taxon>Actinomycetota</taxon>
        <taxon>Actinomycetes</taxon>
        <taxon>Micrococcales</taxon>
        <taxon>Micrococcaceae</taxon>
        <taxon>Arthrobacter</taxon>
    </lineage>
</organism>
<gene>
    <name evidence="1" type="ORF">GCM10007170_06580</name>
</gene>
<evidence type="ECO:0000313" key="2">
    <source>
        <dbReference type="Proteomes" id="UP000643279"/>
    </source>
</evidence>
<dbReference type="EMBL" id="BMFW01000002">
    <property type="protein sequence ID" value="GGH91137.1"/>
    <property type="molecule type" value="Genomic_DNA"/>
</dbReference>
<proteinExistence type="predicted"/>
<dbReference type="Proteomes" id="UP000643279">
    <property type="component" value="Unassembled WGS sequence"/>
</dbReference>